<dbReference type="GO" id="GO:0000122">
    <property type="term" value="P:negative regulation of transcription by RNA polymerase II"/>
    <property type="evidence" value="ECO:0007669"/>
    <property type="project" value="TreeGrafter"/>
</dbReference>
<evidence type="ECO:0000259" key="5">
    <source>
        <dbReference type="PROSITE" id="PS50305"/>
    </source>
</evidence>
<feature type="domain" description="Deacetylase sirtuin-type" evidence="5">
    <location>
        <begin position="28"/>
        <end position="333"/>
    </location>
</feature>
<dbReference type="GO" id="GO:0031508">
    <property type="term" value="P:pericentric heterochromatin formation"/>
    <property type="evidence" value="ECO:0007669"/>
    <property type="project" value="TreeGrafter"/>
</dbReference>
<protein>
    <submittedName>
        <fullName evidence="6">DHS-like NAD/FAD-binding domain-containing protein</fullName>
    </submittedName>
</protein>
<keyword evidence="2" id="KW-0808">Transferase</keyword>
<comment type="caution">
    <text evidence="6">The sequence shown here is derived from an EMBL/GenBank/DDBJ whole genome shotgun (WGS) entry which is preliminary data.</text>
</comment>
<dbReference type="Gene3D" id="3.40.50.1220">
    <property type="entry name" value="TPP-binding domain"/>
    <property type="match status" value="1"/>
</dbReference>
<dbReference type="Pfam" id="PF02146">
    <property type="entry name" value="SIR2"/>
    <property type="match status" value="1"/>
</dbReference>
<dbReference type="GO" id="GO:0017136">
    <property type="term" value="F:histone deacetylase activity, NAD-dependent"/>
    <property type="evidence" value="ECO:0007669"/>
    <property type="project" value="TreeGrafter"/>
</dbReference>
<evidence type="ECO:0000313" key="6">
    <source>
        <dbReference type="EMBL" id="KAF3768403.1"/>
    </source>
</evidence>
<dbReference type="GO" id="GO:1990414">
    <property type="term" value="P:replication-born double-strand break repair via sister chromatid exchange"/>
    <property type="evidence" value="ECO:0007669"/>
    <property type="project" value="TreeGrafter"/>
</dbReference>
<evidence type="ECO:0000256" key="3">
    <source>
        <dbReference type="ARBA" id="ARBA00023027"/>
    </source>
</evidence>
<feature type="non-terminal residue" evidence="6">
    <location>
        <position position="1"/>
    </location>
</feature>
<dbReference type="PANTHER" id="PTHR11085">
    <property type="entry name" value="NAD-DEPENDENT PROTEIN DEACYLASE SIRTUIN-5, MITOCHONDRIAL-RELATED"/>
    <property type="match status" value="1"/>
</dbReference>
<dbReference type="AlphaFoldDB" id="A0A9P4Y7Y5"/>
<evidence type="ECO:0000256" key="2">
    <source>
        <dbReference type="ARBA" id="ARBA00022679"/>
    </source>
</evidence>
<proteinExistence type="inferred from homology"/>
<dbReference type="InterPro" id="IPR026591">
    <property type="entry name" value="Sirtuin_cat_small_dom_sf"/>
</dbReference>
<dbReference type="GO" id="GO:0031934">
    <property type="term" value="C:mating-type region heterochromatin"/>
    <property type="evidence" value="ECO:0007669"/>
    <property type="project" value="TreeGrafter"/>
</dbReference>
<dbReference type="SUPFAM" id="SSF52467">
    <property type="entry name" value="DHS-like NAD/FAD-binding domain"/>
    <property type="match status" value="1"/>
</dbReference>
<dbReference type="InterPro" id="IPR050134">
    <property type="entry name" value="NAD-dep_sirtuin_deacylases"/>
</dbReference>
<dbReference type="RefSeq" id="XP_040779364.1">
    <property type="nucleotide sequence ID" value="XM_040915528.1"/>
</dbReference>
<reference evidence="6" key="1">
    <citation type="journal article" date="2020" name="Phytopathology">
        <title>Genome sequence of the chestnut blight fungus Cryphonectria parasitica EP155: A fundamental resource for an archetypical invasive plant pathogen.</title>
        <authorList>
            <person name="Crouch J.A."/>
            <person name="Dawe A."/>
            <person name="Aerts A."/>
            <person name="Barry K."/>
            <person name="Churchill A.C.L."/>
            <person name="Grimwood J."/>
            <person name="Hillman B."/>
            <person name="Milgroom M.G."/>
            <person name="Pangilinan J."/>
            <person name="Smith M."/>
            <person name="Salamov A."/>
            <person name="Schmutz J."/>
            <person name="Yadav J."/>
            <person name="Grigoriev I.V."/>
            <person name="Nuss D."/>
        </authorList>
    </citation>
    <scope>NUCLEOTIDE SEQUENCE</scope>
    <source>
        <strain evidence="6">EP155</strain>
    </source>
</reference>
<dbReference type="PANTHER" id="PTHR11085:SF15">
    <property type="entry name" value="NAD-DEPENDENT HISTONE DEACETYLASE HST4"/>
    <property type="match status" value="1"/>
</dbReference>
<dbReference type="Proteomes" id="UP000803844">
    <property type="component" value="Unassembled WGS sequence"/>
</dbReference>
<dbReference type="GeneID" id="63832657"/>
<organism evidence="6 7">
    <name type="scientific">Cryphonectria parasitica (strain ATCC 38755 / EP155)</name>
    <dbReference type="NCBI Taxonomy" id="660469"/>
    <lineage>
        <taxon>Eukaryota</taxon>
        <taxon>Fungi</taxon>
        <taxon>Dikarya</taxon>
        <taxon>Ascomycota</taxon>
        <taxon>Pezizomycotina</taxon>
        <taxon>Sordariomycetes</taxon>
        <taxon>Sordariomycetidae</taxon>
        <taxon>Diaporthales</taxon>
        <taxon>Cryphonectriaceae</taxon>
        <taxon>Cryphonectria-Endothia species complex</taxon>
        <taxon>Cryphonectria</taxon>
    </lineage>
</organism>
<evidence type="ECO:0000256" key="1">
    <source>
        <dbReference type="ARBA" id="ARBA00006924"/>
    </source>
</evidence>
<evidence type="ECO:0000313" key="7">
    <source>
        <dbReference type="Proteomes" id="UP000803844"/>
    </source>
</evidence>
<accession>A0A9P4Y7Y5</accession>
<dbReference type="PROSITE" id="PS50305">
    <property type="entry name" value="SIRTUIN"/>
    <property type="match status" value="1"/>
</dbReference>
<dbReference type="GO" id="GO:0005634">
    <property type="term" value="C:nucleus"/>
    <property type="evidence" value="ECO:0007669"/>
    <property type="project" value="TreeGrafter"/>
</dbReference>
<feature type="non-terminal residue" evidence="6">
    <location>
        <position position="333"/>
    </location>
</feature>
<keyword evidence="3" id="KW-0520">NAD</keyword>
<dbReference type="InterPro" id="IPR003000">
    <property type="entry name" value="Sirtuin"/>
</dbReference>
<comment type="caution">
    <text evidence="4">Lacks conserved residue(s) required for the propagation of feature annotation.</text>
</comment>
<comment type="similarity">
    <text evidence="1">Belongs to the sirtuin family. Class I subfamily.</text>
</comment>
<dbReference type="InterPro" id="IPR029035">
    <property type="entry name" value="DHS-like_NAD/FAD-binding_dom"/>
</dbReference>
<evidence type="ECO:0000256" key="4">
    <source>
        <dbReference type="PROSITE-ProRule" id="PRU00236"/>
    </source>
</evidence>
<dbReference type="InterPro" id="IPR026590">
    <property type="entry name" value="Ssirtuin_cat_dom"/>
</dbReference>
<dbReference type="EMBL" id="MU032345">
    <property type="protein sequence ID" value="KAF3768403.1"/>
    <property type="molecule type" value="Genomic_DNA"/>
</dbReference>
<name>A0A9P4Y7Y5_CRYP1</name>
<dbReference type="OrthoDB" id="2919105at2759"/>
<keyword evidence="7" id="KW-1185">Reference proteome</keyword>
<dbReference type="Gene3D" id="3.30.1600.10">
    <property type="entry name" value="SIR2/SIRT2 'Small Domain"/>
    <property type="match status" value="1"/>
</dbReference>
<gene>
    <name evidence="6" type="ORF">M406DRAFT_218382</name>
</gene>
<dbReference type="GO" id="GO:0006282">
    <property type="term" value="P:regulation of DNA repair"/>
    <property type="evidence" value="ECO:0007669"/>
    <property type="project" value="TreeGrafter"/>
</dbReference>
<sequence length="333" mass="37027">QVFTDGQKRWNAKQRLRTTERLNLDNLDEAGETQLSRLLHILRTKKKIVVIAGAGISISAGIPEFRSSEGLFKTFKTKYNIKGSGSALFNASVYNDNKSTATFHNMLCNLSILTKDAKPTPFHNMLATIANEGRLLRLYTQNINCLETSLSSLATKLPLPIEAPWPVAIHVHGGLEKMYCTKWMHISHFKADLFQGPEPSLCKLCAKQDDVRTRVQGKRSHGIGRLRPRIVLYDEPGPSPDEEAVGNVSEADLKEVPDAVLVVGTSLRILSMKRIARCFCLATRSTPDGFTAWINPDPEPQNRDLKDLWDLVVCGKSDVVANLFGLPSQSMED</sequence>
<dbReference type="GO" id="GO:0070403">
    <property type="term" value="F:NAD+ binding"/>
    <property type="evidence" value="ECO:0007669"/>
    <property type="project" value="InterPro"/>
</dbReference>